<dbReference type="SUPFAM" id="SSF74653">
    <property type="entry name" value="TolA/TonB C-terminal domain"/>
    <property type="match status" value="1"/>
</dbReference>
<comment type="caution">
    <text evidence="2">The sequence shown here is derived from an EMBL/GenBank/DDBJ whole genome shotgun (WGS) entry which is preliminary data.</text>
</comment>
<dbReference type="EMBL" id="BQOL01000002">
    <property type="protein sequence ID" value="GKI20134.1"/>
    <property type="molecule type" value="Genomic_DNA"/>
</dbReference>
<reference evidence="3" key="2">
    <citation type="submission" date="2023-10" db="EMBL/GenBank/DDBJ databases">
        <title>Genome Sequence of the Bacteria from From Gut Wall in Crohn's Disease.</title>
        <authorList>
            <person name="Rodriguez-Palacios A."/>
        </authorList>
    </citation>
    <scope>NUCLEOTIDE SEQUENCE</scope>
    <source>
        <strain evidence="3">CavFT-hAR58</strain>
    </source>
</reference>
<feature type="chain" id="PRO_5041432544" evidence="1">
    <location>
        <begin position="21"/>
        <end position="179"/>
    </location>
</feature>
<dbReference type="Proteomes" id="UP001055105">
    <property type="component" value="Unassembled WGS sequence"/>
</dbReference>
<dbReference type="InterPro" id="IPR037066">
    <property type="entry name" value="Plug_dom_sf"/>
</dbReference>
<protein>
    <submittedName>
        <fullName evidence="3">TonB-dependent receptor plug domain-containing protein</fullName>
    </submittedName>
</protein>
<reference evidence="2" key="1">
    <citation type="submission" date="2022-01" db="EMBL/GenBank/DDBJ databases">
        <title>Novel bile acid biosynthetic pathways are enriched in the microbiome of centenarians.</title>
        <authorList>
            <person name="Sato Y."/>
            <person name="Atarashi K."/>
            <person name="Plichta R.D."/>
            <person name="Arai Y."/>
            <person name="Sasajima S."/>
            <person name="Kearney M.S."/>
            <person name="Suda W."/>
            <person name="Takeshita K."/>
            <person name="Sasaki T."/>
            <person name="Okamoto S."/>
            <person name="Skelly N.A."/>
            <person name="Okamura Y."/>
            <person name="Vlamakis H."/>
            <person name="Li Y."/>
            <person name="Tanoue T."/>
            <person name="Takei H."/>
            <person name="Nittono H."/>
            <person name="Narushima S."/>
            <person name="Irie J."/>
            <person name="Itoh H."/>
            <person name="Moriya K."/>
            <person name="Sugiura Y."/>
            <person name="Suematsu M."/>
            <person name="Moritoki N."/>
            <person name="Shibata S."/>
            <person name="Littman R.D."/>
            <person name="Fischbach A.M."/>
            <person name="Uwamino Y."/>
            <person name="Inoue T."/>
            <person name="Honda A."/>
            <person name="Hattori M."/>
            <person name="Murai T."/>
            <person name="Xavier J.R."/>
            <person name="Hirose N."/>
            <person name="Honda K."/>
        </authorList>
    </citation>
    <scope>NUCLEOTIDE SEQUENCE</scope>
    <source>
        <strain evidence="2">CE91-St16</strain>
    </source>
</reference>
<proteinExistence type="predicted"/>
<sequence length="179" mass="19941">MKRYFLFISALLAATLPVAAQQPLYIVNGVETEQIASIPPDDIENVEMLPADEETIARYGDKAANGVMLVTLRYDQSAVFTADSTFSGYIARQVKWGDDEPAARIVLRYTVTPEGDTVVAQELESTDSRLKRRVLKAVAEAPRWTPARKNGTPVESEGILHIQLPEGKLMPRQVELVWR</sequence>
<accession>A0AA37KSJ5</accession>
<dbReference type="RefSeq" id="WP_014775487.1">
    <property type="nucleotide sequence ID" value="NZ_AP025581.1"/>
</dbReference>
<evidence type="ECO:0000313" key="4">
    <source>
        <dbReference type="Proteomes" id="UP001055105"/>
    </source>
</evidence>
<organism evidence="2 4">
    <name type="scientific">Alistipes finegoldii</name>
    <dbReference type="NCBI Taxonomy" id="214856"/>
    <lineage>
        <taxon>Bacteria</taxon>
        <taxon>Pseudomonadati</taxon>
        <taxon>Bacteroidota</taxon>
        <taxon>Bacteroidia</taxon>
        <taxon>Bacteroidales</taxon>
        <taxon>Rikenellaceae</taxon>
        <taxon>Alistipes</taxon>
    </lineage>
</organism>
<dbReference type="Gene3D" id="2.170.130.10">
    <property type="entry name" value="TonB-dependent receptor, plug domain"/>
    <property type="match status" value="1"/>
</dbReference>
<dbReference type="GeneID" id="79837521"/>
<keyword evidence="1" id="KW-0732">Signal</keyword>
<evidence type="ECO:0000256" key="1">
    <source>
        <dbReference type="SAM" id="SignalP"/>
    </source>
</evidence>
<dbReference type="SUPFAM" id="SSF56935">
    <property type="entry name" value="Porins"/>
    <property type="match status" value="1"/>
</dbReference>
<keyword evidence="3" id="KW-0675">Receptor</keyword>
<dbReference type="Proteomes" id="UP001181347">
    <property type="component" value="Unassembled WGS sequence"/>
</dbReference>
<gene>
    <name evidence="2" type="ORF">CE91St16_30420</name>
    <name evidence="3" type="ORF">RVH17_11400</name>
</gene>
<name>A0AA37KSJ5_9BACT</name>
<evidence type="ECO:0000313" key="3">
    <source>
        <dbReference type="EMBL" id="MDU0260696.1"/>
    </source>
</evidence>
<dbReference type="EMBL" id="JAWDES010000005">
    <property type="protein sequence ID" value="MDU0260696.1"/>
    <property type="molecule type" value="Genomic_DNA"/>
</dbReference>
<dbReference type="AlphaFoldDB" id="A0AA37KSJ5"/>
<evidence type="ECO:0000313" key="2">
    <source>
        <dbReference type="EMBL" id="GKI20134.1"/>
    </source>
</evidence>
<feature type="signal peptide" evidence="1">
    <location>
        <begin position="1"/>
        <end position="20"/>
    </location>
</feature>